<proteinExistence type="predicted"/>
<protein>
    <submittedName>
        <fullName evidence="1">Isocitrate lyase/phosphoenolpyruvate mutase family protein</fullName>
    </submittedName>
</protein>
<sequence>MAGVADRRAAFRALHETGCFVLPNPWDVGSARRLAGLGFPALASTSWGAAVAMGLSDGQLSRDAALAHLAMLVQATELPVNADFEAGFADAPDQAAANAVLAADTGVAGLSIEDRTGGTLYDFDLAVARIRAVRAALDPAVMLIARTEGYLVGRPDRAETIRRMTAFAEAGADCLYAPGMSDLGDIAALVQAVAPKPVNVLLWGDAFTVADVAAIGVRRVSTGSALARAAWDGFDAAAAALADQAKDGSASRSA</sequence>
<dbReference type="GO" id="GO:0016829">
    <property type="term" value="F:lyase activity"/>
    <property type="evidence" value="ECO:0007669"/>
    <property type="project" value="UniProtKB-KW"/>
</dbReference>
<dbReference type="PANTHER" id="PTHR42905">
    <property type="entry name" value="PHOSPHOENOLPYRUVATE CARBOXYLASE"/>
    <property type="match status" value="1"/>
</dbReference>
<evidence type="ECO:0000313" key="2">
    <source>
        <dbReference type="Proteomes" id="UP000776276"/>
    </source>
</evidence>
<accession>A0ABS6BIS0</accession>
<organism evidence="1 2">
    <name type="scientific">Sphingomonas quercus</name>
    <dbReference type="NCBI Taxonomy" id="2842451"/>
    <lineage>
        <taxon>Bacteria</taxon>
        <taxon>Pseudomonadati</taxon>
        <taxon>Pseudomonadota</taxon>
        <taxon>Alphaproteobacteria</taxon>
        <taxon>Sphingomonadales</taxon>
        <taxon>Sphingomonadaceae</taxon>
        <taxon>Sphingomonas</taxon>
    </lineage>
</organism>
<gene>
    <name evidence="1" type="ORF">KOF26_04525</name>
</gene>
<keyword evidence="1" id="KW-0456">Lyase</keyword>
<dbReference type="InterPro" id="IPR039556">
    <property type="entry name" value="ICL/PEPM"/>
</dbReference>
<dbReference type="Proteomes" id="UP000776276">
    <property type="component" value="Unassembled WGS sequence"/>
</dbReference>
<dbReference type="PANTHER" id="PTHR42905:SF16">
    <property type="entry name" value="CARBOXYPHOSPHONOENOLPYRUVATE PHOSPHONOMUTASE-LIKE PROTEIN (AFU_ORTHOLOGUE AFUA_5G07230)"/>
    <property type="match status" value="1"/>
</dbReference>
<dbReference type="Pfam" id="PF13714">
    <property type="entry name" value="PEP_mutase"/>
    <property type="match status" value="1"/>
</dbReference>
<name>A0ABS6BIS0_9SPHN</name>
<dbReference type="RefSeq" id="WP_216320790.1">
    <property type="nucleotide sequence ID" value="NZ_JAHKRT010000002.1"/>
</dbReference>
<dbReference type="EMBL" id="JAHKRT010000002">
    <property type="protein sequence ID" value="MBU3077124.1"/>
    <property type="molecule type" value="Genomic_DNA"/>
</dbReference>
<evidence type="ECO:0000313" key="1">
    <source>
        <dbReference type="EMBL" id="MBU3077124.1"/>
    </source>
</evidence>
<keyword evidence="2" id="KW-1185">Reference proteome</keyword>
<dbReference type="CDD" id="cd00377">
    <property type="entry name" value="ICL_PEPM"/>
    <property type="match status" value="1"/>
</dbReference>
<reference evidence="1 2" key="1">
    <citation type="submission" date="2021-06" db="EMBL/GenBank/DDBJ databases">
        <title>Sphingomonas sp. XMGL2, whole genome shotgun sequencing project.</title>
        <authorList>
            <person name="Zhao G."/>
            <person name="Shen L."/>
        </authorList>
    </citation>
    <scope>NUCLEOTIDE SEQUENCE [LARGE SCALE GENOMIC DNA]</scope>
    <source>
        <strain evidence="1 2">XMGL2</strain>
    </source>
</reference>
<comment type="caution">
    <text evidence="1">The sequence shown here is derived from an EMBL/GenBank/DDBJ whole genome shotgun (WGS) entry which is preliminary data.</text>
</comment>